<dbReference type="GO" id="GO:0005524">
    <property type="term" value="F:ATP binding"/>
    <property type="evidence" value="ECO:0007669"/>
    <property type="project" value="InterPro"/>
</dbReference>
<dbReference type="Gene3D" id="1.10.510.10">
    <property type="entry name" value="Transferase(Phosphotransferase) domain 1"/>
    <property type="match status" value="1"/>
</dbReference>
<accession>A0A078B256</accession>
<dbReference type="Proteomes" id="UP000039865">
    <property type="component" value="Unassembled WGS sequence"/>
</dbReference>
<dbReference type="GO" id="GO:0005737">
    <property type="term" value="C:cytoplasm"/>
    <property type="evidence" value="ECO:0007669"/>
    <property type="project" value="TreeGrafter"/>
</dbReference>
<dbReference type="OMA" id="TYFTVPR"/>
<dbReference type="GO" id="GO:0005634">
    <property type="term" value="C:nucleus"/>
    <property type="evidence" value="ECO:0007669"/>
    <property type="project" value="TreeGrafter"/>
</dbReference>
<gene>
    <name evidence="2" type="primary">Contig12596.g13436</name>
    <name evidence="2" type="ORF">STYLEM_16603</name>
</gene>
<dbReference type="InterPro" id="IPR008271">
    <property type="entry name" value="Ser/Thr_kinase_AS"/>
</dbReference>
<sequence>MSQYFQKYSIIYGCEIKDHYKFKQFLGRGTQAEVSLYKNRQNKKLYAIKSYLNLTDEDRIVMMKEISILRQLKTCPGVIKLKRVYQVQSDYHIILEYAKYGSLYNYAFLDYQLDEKDCIKILKQLLEITHFMHQKGIIHRDLKPDNILLKDQSRMIICLSDFGLAIKENDNTNNKIKCGTPGYVDPAVLGGEQFSTKSDIFSLGCLFYNLLTQNHIFQGQTVERILFNNRHLNPQQCLKRQNSNLSSGCLEILNMMLERDQSKRPTAGQCLKHHFISKFVRNSNIRSFQSSQMRYRNKKENTSSSNVLQEINDVIQMGKSARKAMIHIDQTMLKSQKIEKLIKQKTKKVKRIQQIQSQFNYQFSQNEPDHQIKSNNNNYINNLQSPLIDKIERETQDDILDISEFSHDDSAYPIEQQLNDRFQIASHVKVDRHLQFRYFRPFQ</sequence>
<evidence type="ECO:0000313" key="3">
    <source>
        <dbReference type="Proteomes" id="UP000039865"/>
    </source>
</evidence>
<dbReference type="EMBL" id="CCKQ01015667">
    <property type="protein sequence ID" value="CDW87498.1"/>
    <property type="molecule type" value="Genomic_DNA"/>
</dbReference>
<dbReference type="InterPro" id="IPR011009">
    <property type="entry name" value="Kinase-like_dom_sf"/>
</dbReference>
<dbReference type="OrthoDB" id="4062651at2759"/>
<dbReference type="Pfam" id="PF00069">
    <property type="entry name" value="Pkinase"/>
    <property type="match status" value="1"/>
</dbReference>
<dbReference type="InParanoid" id="A0A078B256"/>
<reference evidence="2 3" key="1">
    <citation type="submission" date="2014-06" db="EMBL/GenBank/DDBJ databases">
        <authorList>
            <person name="Swart Estienne"/>
        </authorList>
    </citation>
    <scope>NUCLEOTIDE SEQUENCE [LARGE SCALE GENOMIC DNA]</scope>
    <source>
        <strain evidence="2 3">130c</strain>
    </source>
</reference>
<dbReference type="GO" id="GO:0004674">
    <property type="term" value="F:protein serine/threonine kinase activity"/>
    <property type="evidence" value="ECO:0007669"/>
    <property type="project" value="TreeGrafter"/>
</dbReference>
<dbReference type="PROSITE" id="PS50011">
    <property type="entry name" value="PROTEIN_KINASE_DOM"/>
    <property type="match status" value="1"/>
</dbReference>
<dbReference type="InterPro" id="IPR000719">
    <property type="entry name" value="Prot_kinase_dom"/>
</dbReference>
<name>A0A078B256_STYLE</name>
<keyword evidence="2" id="KW-0418">Kinase</keyword>
<feature type="domain" description="Protein kinase" evidence="1">
    <location>
        <begin position="20"/>
        <end position="276"/>
    </location>
</feature>
<protein>
    <submittedName>
        <fullName evidence="2">Serine threonine protein kinase</fullName>
    </submittedName>
</protein>
<dbReference type="GO" id="GO:0044773">
    <property type="term" value="P:mitotic DNA damage checkpoint signaling"/>
    <property type="evidence" value="ECO:0007669"/>
    <property type="project" value="TreeGrafter"/>
</dbReference>
<keyword evidence="3" id="KW-1185">Reference proteome</keyword>
<evidence type="ECO:0000259" key="1">
    <source>
        <dbReference type="PROSITE" id="PS50011"/>
    </source>
</evidence>
<evidence type="ECO:0000313" key="2">
    <source>
        <dbReference type="EMBL" id="CDW87498.1"/>
    </source>
</evidence>
<dbReference type="Gene3D" id="3.30.200.20">
    <property type="entry name" value="Phosphorylase Kinase, domain 1"/>
    <property type="match status" value="1"/>
</dbReference>
<dbReference type="PROSITE" id="PS00108">
    <property type="entry name" value="PROTEIN_KINASE_ST"/>
    <property type="match status" value="1"/>
</dbReference>
<dbReference type="AlphaFoldDB" id="A0A078B256"/>
<dbReference type="PANTHER" id="PTHR44167">
    <property type="entry name" value="OVARIAN-SPECIFIC SERINE/THREONINE-PROTEIN KINASE LOK-RELATED"/>
    <property type="match status" value="1"/>
</dbReference>
<organism evidence="2 3">
    <name type="scientific">Stylonychia lemnae</name>
    <name type="common">Ciliate</name>
    <dbReference type="NCBI Taxonomy" id="5949"/>
    <lineage>
        <taxon>Eukaryota</taxon>
        <taxon>Sar</taxon>
        <taxon>Alveolata</taxon>
        <taxon>Ciliophora</taxon>
        <taxon>Intramacronucleata</taxon>
        <taxon>Spirotrichea</taxon>
        <taxon>Stichotrichia</taxon>
        <taxon>Sporadotrichida</taxon>
        <taxon>Oxytrichidae</taxon>
        <taxon>Stylonychinae</taxon>
        <taxon>Stylonychia</taxon>
    </lineage>
</organism>
<dbReference type="SUPFAM" id="SSF56112">
    <property type="entry name" value="Protein kinase-like (PK-like)"/>
    <property type="match status" value="1"/>
</dbReference>
<proteinExistence type="predicted"/>
<dbReference type="PANTHER" id="PTHR44167:SF18">
    <property type="entry name" value="PROTEIN KINASE DOMAIN-CONTAINING PROTEIN"/>
    <property type="match status" value="1"/>
</dbReference>
<dbReference type="SMART" id="SM00220">
    <property type="entry name" value="S_TKc"/>
    <property type="match status" value="1"/>
</dbReference>
<keyword evidence="2" id="KW-0808">Transferase</keyword>